<dbReference type="Gene3D" id="1.10.540.10">
    <property type="entry name" value="Acyl-CoA dehydrogenase/oxidase, N-terminal domain"/>
    <property type="match status" value="1"/>
</dbReference>
<evidence type="ECO:0000256" key="3">
    <source>
        <dbReference type="ARBA" id="ARBA00022630"/>
    </source>
</evidence>
<dbReference type="InterPro" id="IPR006091">
    <property type="entry name" value="Acyl-CoA_Oxase/DH_mid-dom"/>
</dbReference>
<dbReference type="EMBL" id="RFFG01000083">
    <property type="protein sequence ID" value="RMI38568.1"/>
    <property type="molecule type" value="Genomic_DNA"/>
</dbReference>
<feature type="domain" description="Acyl-CoA oxidase/dehydrogenase middle" evidence="8">
    <location>
        <begin position="421"/>
        <end position="516"/>
    </location>
</feature>
<dbReference type="SUPFAM" id="SSF56645">
    <property type="entry name" value="Acyl-CoA dehydrogenase NM domain-like"/>
    <property type="match status" value="1"/>
</dbReference>
<accession>A0A3M2LUG5</accession>
<dbReference type="Proteomes" id="UP000282674">
    <property type="component" value="Unassembled WGS sequence"/>
</dbReference>
<dbReference type="PROSITE" id="PS00072">
    <property type="entry name" value="ACYL_COA_DH_1"/>
    <property type="match status" value="1"/>
</dbReference>
<protein>
    <recommendedName>
        <fullName evidence="12">Acyl-CoA dehydrogenase</fullName>
    </recommendedName>
</protein>
<dbReference type="InterPro" id="IPR036250">
    <property type="entry name" value="AcylCo_DH-like_C"/>
</dbReference>
<reference evidence="10 11" key="1">
    <citation type="submission" date="2018-10" db="EMBL/GenBank/DDBJ databases">
        <title>Isolation from soil.</title>
        <authorList>
            <person name="Hu J."/>
        </authorList>
    </citation>
    <scope>NUCLEOTIDE SEQUENCE [LARGE SCALE GENOMIC DNA]</scope>
    <source>
        <strain evidence="10 11">NEAU-Ht49</strain>
    </source>
</reference>
<dbReference type="InterPro" id="IPR013786">
    <property type="entry name" value="AcylCoA_DH/ox_N"/>
</dbReference>
<dbReference type="GO" id="GO:0050660">
    <property type="term" value="F:flavin adenine dinucleotide binding"/>
    <property type="evidence" value="ECO:0007669"/>
    <property type="project" value="InterPro"/>
</dbReference>
<dbReference type="InterPro" id="IPR037069">
    <property type="entry name" value="AcylCoA_DH/ox_N_sf"/>
</dbReference>
<dbReference type="AlphaFoldDB" id="A0A3M2LUG5"/>
<keyword evidence="5 6" id="KW-0560">Oxidoreductase</keyword>
<evidence type="ECO:0000313" key="10">
    <source>
        <dbReference type="EMBL" id="RMI38568.1"/>
    </source>
</evidence>
<organism evidence="10 11">
    <name type="scientific">Actinomadura harenae</name>
    <dbReference type="NCBI Taxonomy" id="2483351"/>
    <lineage>
        <taxon>Bacteria</taxon>
        <taxon>Bacillati</taxon>
        <taxon>Actinomycetota</taxon>
        <taxon>Actinomycetes</taxon>
        <taxon>Streptosporangiales</taxon>
        <taxon>Thermomonosporaceae</taxon>
        <taxon>Actinomadura</taxon>
    </lineage>
</organism>
<dbReference type="PANTHER" id="PTHR43884:SF12">
    <property type="entry name" value="ISOVALERYL-COA DEHYDROGENASE, MITOCHONDRIAL-RELATED"/>
    <property type="match status" value="1"/>
</dbReference>
<dbReference type="Pfam" id="PF02771">
    <property type="entry name" value="Acyl-CoA_dh_N"/>
    <property type="match status" value="1"/>
</dbReference>
<comment type="caution">
    <text evidence="10">The sequence shown here is derived from an EMBL/GenBank/DDBJ whole genome shotgun (WGS) entry which is preliminary data.</text>
</comment>
<dbReference type="Pfam" id="PF02770">
    <property type="entry name" value="Acyl-CoA_dh_M"/>
    <property type="match status" value="1"/>
</dbReference>
<evidence type="ECO:0000259" key="9">
    <source>
        <dbReference type="Pfam" id="PF02771"/>
    </source>
</evidence>
<evidence type="ECO:0000256" key="5">
    <source>
        <dbReference type="ARBA" id="ARBA00023002"/>
    </source>
</evidence>
<comment type="cofactor">
    <cofactor evidence="1 6">
        <name>FAD</name>
        <dbReference type="ChEBI" id="CHEBI:57692"/>
    </cofactor>
</comment>
<evidence type="ECO:0000259" key="7">
    <source>
        <dbReference type="Pfam" id="PF00441"/>
    </source>
</evidence>
<dbReference type="InterPro" id="IPR009075">
    <property type="entry name" value="AcylCo_DH/oxidase_C"/>
</dbReference>
<dbReference type="FunFam" id="2.40.110.10:FF:000002">
    <property type="entry name" value="Acyl-CoA dehydrogenase fadE12"/>
    <property type="match status" value="1"/>
</dbReference>
<dbReference type="PANTHER" id="PTHR43884">
    <property type="entry name" value="ACYL-COA DEHYDROGENASE"/>
    <property type="match status" value="1"/>
</dbReference>
<proteinExistence type="inferred from homology"/>
<dbReference type="InterPro" id="IPR046373">
    <property type="entry name" value="Acyl-CoA_Oxase/DH_mid-dom_sf"/>
</dbReference>
<dbReference type="Gene3D" id="2.40.110.10">
    <property type="entry name" value="Butyryl-CoA Dehydrogenase, subunit A, domain 2"/>
    <property type="match status" value="1"/>
</dbReference>
<dbReference type="SUPFAM" id="SSF47203">
    <property type="entry name" value="Acyl-CoA dehydrogenase C-terminal domain-like"/>
    <property type="match status" value="2"/>
</dbReference>
<keyword evidence="11" id="KW-1185">Reference proteome</keyword>
<feature type="domain" description="Acyl-CoA dehydrogenase/oxidase N-terminal" evidence="9">
    <location>
        <begin position="307"/>
        <end position="416"/>
    </location>
</feature>
<evidence type="ECO:0008006" key="12">
    <source>
        <dbReference type="Google" id="ProtNLM"/>
    </source>
</evidence>
<keyword evidence="3 6" id="KW-0285">Flavoprotein</keyword>
<evidence type="ECO:0000256" key="4">
    <source>
        <dbReference type="ARBA" id="ARBA00022827"/>
    </source>
</evidence>
<dbReference type="InterPro" id="IPR009100">
    <property type="entry name" value="AcylCoA_DH/oxidase_NM_dom_sf"/>
</dbReference>
<evidence type="ECO:0000256" key="1">
    <source>
        <dbReference type="ARBA" id="ARBA00001974"/>
    </source>
</evidence>
<comment type="similarity">
    <text evidence="2 6">Belongs to the acyl-CoA dehydrogenase family.</text>
</comment>
<evidence type="ECO:0000313" key="11">
    <source>
        <dbReference type="Proteomes" id="UP000282674"/>
    </source>
</evidence>
<evidence type="ECO:0000256" key="2">
    <source>
        <dbReference type="ARBA" id="ARBA00009347"/>
    </source>
</evidence>
<dbReference type="Pfam" id="PF00441">
    <property type="entry name" value="Acyl-CoA_dh_1"/>
    <property type="match status" value="2"/>
</dbReference>
<dbReference type="GO" id="GO:0003995">
    <property type="term" value="F:acyl-CoA dehydrogenase activity"/>
    <property type="evidence" value="ECO:0007669"/>
    <property type="project" value="InterPro"/>
</dbReference>
<evidence type="ECO:0000256" key="6">
    <source>
        <dbReference type="RuleBase" id="RU362125"/>
    </source>
</evidence>
<evidence type="ECO:0000259" key="8">
    <source>
        <dbReference type="Pfam" id="PF02770"/>
    </source>
</evidence>
<dbReference type="InterPro" id="IPR006089">
    <property type="entry name" value="Acyl-CoA_DH_CS"/>
</dbReference>
<gene>
    <name evidence="10" type="ORF">EBO15_32465</name>
</gene>
<name>A0A3M2LUG5_9ACTN</name>
<feature type="domain" description="Acyl-CoA dehydrogenase/oxidase C-terminal" evidence="7">
    <location>
        <begin position="566"/>
        <end position="654"/>
    </location>
</feature>
<keyword evidence="4 6" id="KW-0274">FAD</keyword>
<sequence>MVALDEAVGARIDELCAGIHGAVPQGKAGDQIDRVFREDYALPVWTLLAGAPGPAAAAVALGEDLTGGLFGTTVRVDAVPSAGGGLVVDGVAADVPLPDGTAPLLVEVHAGPRRLVVRIPAGGAGLSLARVRPVGLEGLAFGTYTLRGCRVGDEQVVADITERPDGLAEIVANTRLLIAAVGLGLQARALSAALDHVVDRPFGDGRLVNQQAIRHRLATIGARLRMAHAQLVAAEPADAGLVALVTGRLVAEGVEECCQFFGGRGFLNDYWISSAYRDAALLPVLLGREDLLNLEGEGAPAESASVSAFRSRVRAFLAERILPRMAAWEDAEDLPPEAFEAFAEGGLTGHRVAVRNGGLGLSMRHAGAMVEEMMEHSVLGMATSLLAQAHSVLPLLEELGTERQKERYLRPSLRGELVSGIAITEPTGGSDLIGAIRTTAVEDGDHWVLNGEKMFITNAPVADFLVVLVRTRPDRGPLGMSLFVVDTAADGFSVKERLDKMGARCSPTGWIRFTDCRIPKDALLGPVNRGFPLATAKLLNERILVAVSALANARSILASAGDGPGLAAQRAEVEAGFAFVRRTLDGMDAGAYRVEDVAAAKFLTVEITQRAISSAARHLGVGAFDERTLVSRAFRDARVLGVFAGSSETMRDVFFAALARGKGLRSGTDHG</sequence>
<feature type="domain" description="Acyl-CoA dehydrogenase/oxidase C-terminal" evidence="7">
    <location>
        <begin position="172"/>
        <end position="290"/>
    </location>
</feature>
<dbReference type="Gene3D" id="1.20.140.10">
    <property type="entry name" value="Butyryl-CoA Dehydrogenase, subunit A, domain 3"/>
    <property type="match status" value="2"/>
</dbReference>